<dbReference type="CDD" id="cd02440">
    <property type="entry name" value="AdoMet_MTases"/>
    <property type="match status" value="1"/>
</dbReference>
<proteinExistence type="predicted"/>
<dbReference type="AlphaFoldDB" id="A0A316MEV9"/>
<dbReference type="Pfam" id="PF01209">
    <property type="entry name" value="Ubie_methyltran"/>
    <property type="match status" value="1"/>
</dbReference>
<evidence type="ECO:0008006" key="3">
    <source>
        <dbReference type="Google" id="ProtNLM"/>
    </source>
</evidence>
<protein>
    <recommendedName>
        <fullName evidence="3">Methyltransferase domain-containing protein</fullName>
    </recommendedName>
</protein>
<dbReference type="EMBL" id="QAMZ01000003">
    <property type="protein sequence ID" value="PWL55769.1"/>
    <property type="molecule type" value="Genomic_DNA"/>
</dbReference>
<dbReference type="SUPFAM" id="SSF53335">
    <property type="entry name" value="S-adenosyl-L-methionine-dependent methyltransferases"/>
    <property type="match status" value="1"/>
</dbReference>
<evidence type="ECO:0000313" key="1">
    <source>
        <dbReference type="EMBL" id="PWL55769.1"/>
    </source>
</evidence>
<dbReference type="PANTHER" id="PTHR44068">
    <property type="entry name" value="ZGC:194242"/>
    <property type="match status" value="1"/>
</dbReference>
<sequence>MKNIWDVVASSFGKVGPTYWNDFGQYLVEFSNIKSGSEVLDIGIGRGSSLFPTATKVGVTGHVVGIDNSQVMVSETQKEIFEKKLSNVEVLHMNADFLEFNNEKFDNVINGFGFGYIYLGKNGFKEIMRVLKPGGKASFSIWGVQEDQKWFSNIIEKYIKSEKGNNINYKFDTIDDVMKILKEARFKNIEIEEVNTSIVYNSKDEWWNEMNNNAVRGIIDCIEKMGEGIFAEFKKDVFEGLSKYKTTEGFSFNMPVIYASGMKL</sequence>
<organism evidence="1 2">
    <name type="scientific">Clostridium cadaveris</name>
    <dbReference type="NCBI Taxonomy" id="1529"/>
    <lineage>
        <taxon>Bacteria</taxon>
        <taxon>Bacillati</taxon>
        <taxon>Bacillota</taxon>
        <taxon>Clostridia</taxon>
        <taxon>Eubacteriales</taxon>
        <taxon>Clostridiaceae</taxon>
        <taxon>Clostridium</taxon>
    </lineage>
</organism>
<dbReference type="InterPro" id="IPR050447">
    <property type="entry name" value="Erg6_SMT_methyltransf"/>
</dbReference>
<dbReference type="InterPro" id="IPR029063">
    <property type="entry name" value="SAM-dependent_MTases_sf"/>
</dbReference>
<comment type="caution">
    <text evidence="1">The sequence shown here is derived from an EMBL/GenBank/DDBJ whole genome shotgun (WGS) entry which is preliminary data.</text>
</comment>
<evidence type="ECO:0000313" key="2">
    <source>
        <dbReference type="Proteomes" id="UP000246114"/>
    </source>
</evidence>
<accession>A0A316MEV9</accession>
<dbReference type="Proteomes" id="UP000246114">
    <property type="component" value="Unassembled WGS sequence"/>
</dbReference>
<dbReference type="PANTHER" id="PTHR44068:SF11">
    <property type="entry name" value="GERANYL DIPHOSPHATE 2-C-METHYLTRANSFERASE"/>
    <property type="match status" value="1"/>
</dbReference>
<name>A0A316MEV9_9CLOT</name>
<gene>
    <name evidence="1" type="ORF">DBY38_00305</name>
</gene>
<reference evidence="1 2" key="1">
    <citation type="submission" date="2018-03" db="EMBL/GenBank/DDBJ databases">
        <title>The uncultured portion of the human microbiome is neutrally assembled.</title>
        <authorList>
            <person name="Jeraldo P."/>
            <person name="Boardman L."/>
            <person name="White B.A."/>
            <person name="Nelson H."/>
            <person name="Goldenfeld N."/>
            <person name="Chia N."/>
        </authorList>
    </citation>
    <scope>NUCLEOTIDE SEQUENCE [LARGE SCALE GENOMIC DNA]</scope>
    <source>
        <strain evidence="1">CIM:MAG 903</strain>
    </source>
</reference>
<dbReference type="Gene3D" id="3.40.50.150">
    <property type="entry name" value="Vaccinia Virus protein VP39"/>
    <property type="match status" value="1"/>
</dbReference>